<accession>A0A6G7CQ52</accession>
<dbReference type="PANTHER" id="PTHR13504:SF38">
    <property type="entry name" value="FIDO DOMAIN-CONTAINING PROTEIN"/>
    <property type="match status" value="1"/>
</dbReference>
<feature type="binding site" evidence="2">
    <location>
        <begin position="280"/>
        <end position="287"/>
    </location>
    <ligand>
        <name>ATP</name>
        <dbReference type="ChEBI" id="CHEBI:30616"/>
    </ligand>
</feature>
<reference evidence="4 5" key="1">
    <citation type="submission" date="2020-02" db="EMBL/GenBank/DDBJ databases">
        <title>A complete genome of a marine bacterium Vibrio sp. ZWAL4003 isolated from the mangrove sediment with the ability to degrade polysaccharides.</title>
        <authorList>
            <person name="Wu J."/>
            <person name="Qu W."/>
            <person name="Zeng R."/>
        </authorList>
    </citation>
    <scope>NUCLEOTIDE SEQUENCE [LARGE SCALE GENOMIC DNA]</scope>
    <source>
        <strain evidence="4 5">ZWAL4003</strain>
    </source>
</reference>
<dbReference type="GO" id="GO:0005524">
    <property type="term" value="F:ATP binding"/>
    <property type="evidence" value="ECO:0007669"/>
    <property type="project" value="UniProtKB-KW"/>
</dbReference>
<dbReference type="KEGG" id="vzi:G5S32_19920"/>
<feature type="active site" evidence="1">
    <location>
        <position position="276"/>
    </location>
</feature>
<dbReference type="InterPro" id="IPR003812">
    <property type="entry name" value="Fido"/>
</dbReference>
<keyword evidence="2" id="KW-0547">Nucleotide-binding</keyword>
<dbReference type="InterPro" id="IPR036597">
    <property type="entry name" value="Fido-like_dom_sf"/>
</dbReference>
<dbReference type="AlphaFoldDB" id="A0A6G7CQ52"/>
<dbReference type="PROSITE" id="PS51459">
    <property type="entry name" value="FIDO"/>
    <property type="match status" value="1"/>
</dbReference>
<dbReference type="Pfam" id="PF02661">
    <property type="entry name" value="Fic"/>
    <property type="match status" value="1"/>
</dbReference>
<sequence length="450" mass="51806">MARIRSPKPPLVLMEQFKPQEFIPLFGRYGVTDENGNYLHWDKFQWRVPRGTNPELAWLLTKMARNSISKNLTILHAKENTSFKYCVPDSLWAMLHRIDTVTGGGHKIGDSSFITNREKDRYLVSNLMMEEAITSSQLEGASTTRKVAKEMLETNRTPKDISEQMIFNNYLLMKRAVSLKDKPLTIDLILELHEIATFQAIDNGAMSGELRENNDITVANIYNEVAHTPPCHSTLRDRLNALCDFANESPNEDGSAEFIHPIVKAIILHFMIGYIHPFGDGNGRTARALFYWFMLKSGYWLFEYVSISKLIQEKRSEYDTAFLYTETDDFDLTYFIYHQVDIVARAVNSLHEYIETKKNEFYQFMEWIDKSPISQRLKRGSLEILKTAVKQPGRTFTAKVVSQDLGVNENTARTYLNDLVEENLLLPSHKKGKRGITYIAPVGLREQLKL</sequence>
<feature type="domain" description="Fido" evidence="3">
    <location>
        <begin position="184"/>
        <end position="338"/>
    </location>
</feature>
<dbReference type="SUPFAM" id="SSF140931">
    <property type="entry name" value="Fic-like"/>
    <property type="match status" value="1"/>
</dbReference>
<dbReference type="EMBL" id="CP049332">
    <property type="protein sequence ID" value="QIH44222.1"/>
    <property type="molecule type" value="Genomic_DNA"/>
</dbReference>
<protein>
    <submittedName>
        <fullName evidence="4">Fic family protein</fullName>
    </submittedName>
</protein>
<keyword evidence="5" id="KW-1185">Reference proteome</keyword>
<dbReference type="InterPro" id="IPR040198">
    <property type="entry name" value="Fido_containing"/>
</dbReference>
<evidence type="ECO:0000313" key="4">
    <source>
        <dbReference type="EMBL" id="QIH44222.1"/>
    </source>
</evidence>
<gene>
    <name evidence="4" type="ORF">G5S32_19920</name>
</gene>
<keyword evidence="2" id="KW-0067">ATP-binding</keyword>
<dbReference type="Gene3D" id="1.10.3290.10">
    <property type="entry name" value="Fido-like domain"/>
    <property type="match status" value="1"/>
</dbReference>
<feature type="binding site" evidence="2">
    <location>
        <begin position="218"/>
        <end position="227"/>
    </location>
    <ligand>
        <name>ATP</name>
        <dbReference type="ChEBI" id="CHEBI:30616"/>
    </ligand>
</feature>
<dbReference type="RefSeq" id="WP_165313882.1">
    <property type="nucleotide sequence ID" value="NZ_CP049332.1"/>
</dbReference>
<evidence type="ECO:0000313" key="5">
    <source>
        <dbReference type="Proteomes" id="UP000503003"/>
    </source>
</evidence>
<dbReference type="PANTHER" id="PTHR13504">
    <property type="entry name" value="FIDO DOMAIN-CONTAINING PROTEIN DDB_G0283145"/>
    <property type="match status" value="1"/>
</dbReference>
<organism evidence="4 5">
    <name type="scientific">Vibrio ziniensis</name>
    <dbReference type="NCBI Taxonomy" id="2711221"/>
    <lineage>
        <taxon>Bacteria</taxon>
        <taxon>Pseudomonadati</taxon>
        <taxon>Pseudomonadota</taxon>
        <taxon>Gammaproteobacteria</taxon>
        <taxon>Vibrionales</taxon>
        <taxon>Vibrionaceae</taxon>
        <taxon>Vibrio</taxon>
    </lineage>
</organism>
<dbReference type="Proteomes" id="UP000503003">
    <property type="component" value="Chromosome 2"/>
</dbReference>
<evidence type="ECO:0000259" key="3">
    <source>
        <dbReference type="PROSITE" id="PS51459"/>
    </source>
</evidence>
<evidence type="ECO:0000256" key="2">
    <source>
        <dbReference type="PIRSR" id="PIRSR640198-2"/>
    </source>
</evidence>
<evidence type="ECO:0000256" key="1">
    <source>
        <dbReference type="PIRSR" id="PIRSR640198-1"/>
    </source>
</evidence>
<name>A0A6G7CQ52_9VIBR</name>
<proteinExistence type="predicted"/>